<accession>A0A7J7JKG2</accession>
<evidence type="ECO:0000313" key="1">
    <source>
        <dbReference type="EMBL" id="KAF6026842.1"/>
    </source>
</evidence>
<protein>
    <submittedName>
        <fullName evidence="1">Uncharacterized protein</fullName>
    </submittedName>
</protein>
<proteinExistence type="predicted"/>
<dbReference type="AlphaFoldDB" id="A0A7J7JKG2"/>
<name>A0A7J7JKG2_BUGNE</name>
<gene>
    <name evidence="1" type="ORF">EB796_014856</name>
</gene>
<reference evidence="1" key="1">
    <citation type="submission" date="2020-06" db="EMBL/GenBank/DDBJ databases">
        <title>Draft genome of Bugula neritina, a colonial animal packing powerful symbionts and potential medicines.</title>
        <authorList>
            <person name="Rayko M."/>
        </authorList>
    </citation>
    <scope>NUCLEOTIDE SEQUENCE [LARGE SCALE GENOMIC DNA]</scope>
    <source>
        <strain evidence="1">Kwan_BN1</strain>
    </source>
</reference>
<comment type="caution">
    <text evidence="1">The sequence shown here is derived from an EMBL/GenBank/DDBJ whole genome shotgun (WGS) entry which is preliminary data.</text>
</comment>
<keyword evidence="2" id="KW-1185">Reference proteome</keyword>
<organism evidence="1 2">
    <name type="scientific">Bugula neritina</name>
    <name type="common">Brown bryozoan</name>
    <name type="synonym">Sertularia neritina</name>
    <dbReference type="NCBI Taxonomy" id="10212"/>
    <lineage>
        <taxon>Eukaryota</taxon>
        <taxon>Metazoa</taxon>
        <taxon>Spiralia</taxon>
        <taxon>Lophotrochozoa</taxon>
        <taxon>Bryozoa</taxon>
        <taxon>Gymnolaemata</taxon>
        <taxon>Cheilostomatida</taxon>
        <taxon>Flustrina</taxon>
        <taxon>Buguloidea</taxon>
        <taxon>Bugulidae</taxon>
        <taxon>Bugula</taxon>
    </lineage>
</organism>
<dbReference type="Proteomes" id="UP000593567">
    <property type="component" value="Unassembled WGS sequence"/>
</dbReference>
<evidence type="ECO:0000313" key="2">
    <source>
        <dbReference type="Proteomes" id="UP000593567"/>
    </source>
</evidence>
<sequence>MKQNKTAKTWKEETEETKRLFRNRPKFFKSRSVPFGKRQSFSDSRSMWADQGYESCDPICEVCERESSDDDASSDCSNCRALRTTYKRSHSAPGLYGTDPCGYRQKMACRYWQWYLRSNSSTWQSFNTDKTYCY</sequence>
<dbReference type="EMBL" id="VXIV02002198">
    <property type="protein sequence ID" value="KAF6026842.1"/>
    <property type="molecule type" value="Genomic_DNA"/>
</dbReference>